<organism evidence="2 3">
    <name type="scientific">Steinernema carpocapsae</name>
    <name type="common">Entomopathogenic nematode</name>
    <dbReference type="NCBI Taxonomy" id="34508"/>
    <lineage>
        <taxon>Eukaryota</taxon>
        <taxon>Metazoa</taxon>
        <taxon>Ecdysozoa</taxon>
        <taxon>Nematoda</taxon>
        <taxon>Chromadorea</taxon>
        <taxon>Rhabditida</taxon>
        <taxon>Tylenchina</taxon>
        <taxon>Panagrolaimomorpha</taxon>
        <taxon>Strongyloidoidea</taxon>
        <taxon>Steinernematidae</taxon>
        <taxon>Steinernema</taxon>
    </lineage>
</organism>
<feature type="compositionally biased region" description="Low complexity" evidence="1">
    <location>
        <begin position="199"/>
        <end position="278"/>
    </location>
</feature>
<feature type="compositionally biased region" description="Polar residues" evidence="1">
    <location>
        <begin position="321"/>
        <end position="332"/>
    </location>
</feature>
<feature type="region of interest" description="Disordered" evidence="1">
    <location>
        <begin position="184"/>
        <end position="342"/>
    </location>
</feature>
<name>A0A4U5N2M9_STECR</name>
<comment type="caution">
    <text evidence="2">The sequence shown here is derived from an EMBL/GenBank/DDBJ whole genome shotgun (WGS) entry which is preliminary data.</text>
</comment>
<protein>
    <submittedName>
        <fullName evidence="2">Uncharacterized protein</fullName>
    </submittedName>
</protein>
<evidence type="ECO:0000313" key="2">
    <source>
        <dbReference type="EMBL" id="TKR76383.1"/>
    </source>
</evidence>
<proteinExistence type="predicted"/>
<reference evidence="2 3" key="2">
    <citation type="journal article" date="2019" name="G3 (Bethesda)">
        <title>Hybrid Assembly of the Genome of the Entomopathogenic Nematode Steinernema carpocapsae Identifies the X-Chromosome.</title>
        <authorList>
            <person name="Serra L."/>
            <person name="Macchietto M."/>
            <person name="Macias-Munoz A."/>
            <person name="McGill C.J."/>
            <person name="Rodriguez I.M."/>
            <person name="Rodriguez B."/>
            <person name="Murad R."/>
            <person name="Mortazavi A."/>
        </authorList>
    </citation>
    <scope>NUCLEOTIDE SEQUENCE [LARGE SCALE GENOMIC DNA]</scope>
    <source>
        <strain evidence="2 3">ALL</strain>
    </source>
</reference>
<gene>
    <name evidence="2" type="ORF">L596_017526</name>
</gene>
<sequence length="404" mass="45200">MDYCHLEDPDKLAYGFIPYEDNFLAVEWPGKAEDEHVEATMNIFRAGKHERNHRQKYFKQSLKCSPFLHDNFDYWIDRFNRKSYLGLCYGIGDWYITTDLEVHDKNKEFYGIPDDGHKALLMTFYSSDPDTPDYDYITYFSDGKYFLKRWRRFLEDPCLLGQGKKGYFGLGLFFNTTTKPDYSHPLTVDAGLPPRLRPKSTTTTTSSTSTSTTTTTTSTTTSTTTTTTTSTTTSTTTTTTKPSTSTTTTTTSTTTSITTTTTKPSTAKPTTKTLSKSSRASPISAKATSTKKGENQRTAFPTDDAVTATAIPSIKKKPSTFVPSRASTTSTKNSEEHPETDFTTNLTKSAATIKMNPVVQPPPDEPIPDIPPQPIVKEEEPEEVMENSSFRARVVMVFVCFLLY</sequence>
<dbReference type="STRING" id="34508.A0A4U5N2M9"/>
<dbReference type="AlphaFoldDB" id="A0A4U5N2M9"/>
<dbReference type="Proteomes" id="UP000298663">
    <property type="component" value="Unassembled WGS sequence"/>
</dbReference>
<reference evidence="2 3" key="1">
    <citation type="journal article" date="2015" name="Genome Biol.">
        <title>Comparative genomics of Steinernema reveals deeply conserved gene regulatory networks.</title>
        <authorList>
            <person name="Dillman A.R."/>
            <person name="Macchietto M."/>
            <person name="Porter C.F."/>
            <person name="Rogers A."/>
            <person name="Williams B."/>
            <person name="Antoshechkin I."/>
            <person name="Lee M.M."/>
            <person name="Goodwin Z."/>
            <person name="Lu X."/>
            <person name="Lewis E.E."/>
            <person name="Goodrich-Blair H."/>
            <person name="Stock S.P."/>
            <person name="Adams B.J."/>
            <person name="Sternberg P.W."/>
            <person name="Mortazavi A."/>
        </authorList>
    </citation>
    <scope>NUCLEOTIDE SEQUENCE [LARGE SCALE GENOMIC DNA]</scope>
    <source>
        <strain evidence="2 3">ALL</strain>
    </source>
</reference>
<keyword evidence="3" id="KW-1185">Reference proteome</keyword>
<evidence type="ECO:0000313" key="3">
    <source>
        <dbReference type="Proteomes" id="UP000298663"/>
    </source>
</evidence>
<accession>A0A4U5N2M9</accession>
<dbReference type="EMBL" id="AZBU02000005">
    <property type="protein sequence ID" value="TKR76383.1"/>
    <property type="molecule type" value="Genomic_DNA"/>
</dbReference>
<evidence type="ECO:0000256" key="1">
    <source>
        <dbReference type="SAM" id="MobiDB-lite"/>
    </source>
</evidence>